<sequence length="97" mass="10621">MKIKKSVATLVLCGALFTVGATAAFAKVTHPGGGVWSYGEDSVSVWSEYYHGSKTHKSSVKGPDYYVSSGWKSKGVWSTAWHKQKPGYNDEVFWGTQ</sequence>
<name>A0A1H2QIB3_9BACL</name>
<dbReference type="Proteomes" id="UP000198534">
    <property type="component" value="Unassembled WGS sequence"/>
</dbReference>
<organism evidence="2 3">
    <name type="scientific">Marininema mesophilum</name>
    <dbReference type="NCBI Taxonomy" id="1048340"/>
    <lineage>
        <taxon>Bacteria</taxon>
        <taxon>Bacillati</taxon>
        <taxon>Bacillota</taxon>
        <taxon>Bacilli</taxon>
        <taxon>Bacillales</taxon>
        <taxon>Thermoactinomycetaceae</taxon>
        <taxon>Marininema</taxon>
    </lineage>
</organism>
<dbReference type="AlphaFoldDB" id="A0A1H2QIB3"/>
<dbReference type="EMBL" id="FNNQ01000001">
    <property type="protein sequence ID" value="SDW06886.1"/>
    <property type="molecule type" value="Genomic_DNA"/>
</dbReference>
<dbReference type="InterPro" id="IPR006540">
    <property type="entry name" value="Lactococcin_972"/>
</dbReference>
<evidence type="ECO:0000256" key="1">
    <source>
        <dbReference type="SAM" id="SignalP"/>
    </source>
</evidence>
<keyword evidence="3" id="KW-1185">Reference proteome</keyword>
<dbReference type="RefSeq" id="WP_091734865.1">
    <property type="nucleotide sequence ID" value="NZ_FNNQ01000001.1"/>
</dbReference>
<feature type="chain" id="PRO_5011547034" evidence="1">
    <location>
        <begin position="24"/>
        <end position="97"/>
    </location>
</feature>
<keyword evidence="1" id="KW-0732">Signal</keyword>
<protein>
    <submittedName>
        <fullName evidence="2">Bacteriocin, lactococcin 972 family</fullName>
    </submittedName>
</protein>
<dbReference type="OrthoDB" id="2865287at2"/>
<evidence type="ECO:0000313" key="2">
    <source>
        <dbReference type="EMBL" id="SDW06886.1"/>
    </source>
</evidence>
<dbReference type="Gene3D" id="2.60.40.2850">
    <property type="match status" value="1"/>
</dbReference>
<reference evidence="2 3" key="1">
    <citation type="submission" date="2016-10" db="EMBL/GenBank/DDBJ databases">
        <authorList>
            <person name="de Groot N.N."/>
        </authorList>
    </citation>
    <scope>NUCLEOTIDE SEQUENCE [LARGE SCALE GENOMIC DNA]</scope>
    <source>
        <strain evidence="2 3">DSM 45610</strain>
    </source>
</reference>
<feature type="signal peptide" evidence="1">
    <location>
        <begin position="1"/>
        <end position="23"/>
    </location>
</feature>
<evidence type="ECO:0000313" key="3">
    <source>
        <dbReference type="Proteomes" id="UP000198534"/>
    </source>
</evidence>
<dbReference type="Pfam" id="PF09683">
    <property type="entry name" value="Lactococcin_972"/>
    <property type="match status" value="1"/>
</dbReference>
<gene>
    <name evidence="2" type="ORF">SAMN05444487_101231</name>
</gene>
<proteinExistence type="predicted"/>
<accession>A0A1H2QIB3</accession>
<dbReference type="NCBIfam" id="TIGR01653">
    <property type="entry name" value="lactococcin_972"/>
    <property type="match status" value="1"/>
</dbReference>